<evidence type="ECO:0000256" key="9">
    <source>
        <dbReference type="ARBA" id="ARBA00022840"/>
    </source>
</evidence>
<dbReference type="InterPro" id="IPR036043">
    <property type="entry name" value="Phosphoglycerate_kinase_sf"/>
</dbReference>
<evidence type="ECO:0000256" key="5">
    <source>
        <dbReference type="ARBA" id="ARBA00013061"/>
    </source>
</evidence>
<dbReference type="GO" id="GO:0004618">
    <property type="term" value="F:phosphoglycerate kinase activity"/>
    <property type="evidence" value="ECO:0007669"/>
    <property type="project" value="UniProtKB-EC"/>
</dbReference>
<keyword evidence="8 11" id="KW-0418">Kinase</keyword>
<evidence type="ECO:0000256" key="3">
    <source>
        <dbReference type="ARBA" id="ARBA00005215"/>
    </source>
</evidence>
<comment type="cofactor">
    <cofactor evidence="2">
        <name>Mg(2+)</name>
        <dbReference type="ChEBI" id="CHEBI:18420"/>
    </cofactor>
</comment>
<dbReference type="Gene3D" id="3.40.50.1260">
    <property type="entry name" value="Phosphoglycerate kinase, N-terminal domain"/>
    <property type="match status" value="2"/>
</dbReference>
<evidence type="ECO:0000256" key="8">
    <source>
        <dbReference type="ARBA" id="ARBA00022777"/>
    </source>
</evidence>
<evidence type="ECO:0000313" key="14">
    <source>
        <dbReference type="Proteomes" id="UP001633002"/>
    </source>
</evidence>
<comment type="catalytic activity">
    <reaction evidence="1 11">
        <text>(2R)-3-phosphoglycerate + ATP = (2R)-3-phospho-glyceroyl phosphate + ADP</text>
        <dbReference type="Rhea" id="RHEA:14801"/>
        <dbReference type="ChEBI" id="CHEBI:30616"/>
        <dbReference type="ChEBI" id="CHEBI:57604"/>
        <dbReference type="ChEBI" id="CHEBI:58272"/>
        <dbReference type="ChEBI" id="CHEBI:456216"/>
        <dbReference type="EC" id="2.7.2.3"/>
    </reaction>
</comment>
<evidence type="ECO:0000256" key="2">
    <source>
        <dbReference type="ARBA" id="ARBA00001946"/>
    </source>
</evidence>
<gene>
    <name evidence="13" type="ORF">R1sor_022149</name>
</gene>
<dbReference type="SUPFAM" id="SSF53748">
    <property type="entry name" value="Phosphoglycerate kinase"/>
    <property type="match status" value="2"/>
</dbReference>
<name>A0ABD3GJS0_9MARC</name>
<dbReference type="InterPro" id="IPR015824">
    <property type="entry name" value="Phosphoglycerate_kinase_N"/>
</dbReference>
<keyword evidence="6 11" id="KW-0808">Transferase</keyword>
<keyword evidence="14" id="KW-1185">Reference proteome</keyword>
<evidence type="ECO:0000256" key="10">
    <source>
        <dbReference type="ARBA" id="ARBA00022842"/>
    </source>
</evidence>
<comment type="pathway">
    <text evidence="3">Carbohydrate biosynthesis; Calvin cycle.</text>
</comment>
<keyword evidence="9" id="KW-0067">ATP-binding</keyword>
<organism evidence="13 14">
    <name type="scientific">Riccia sorocarpa</name>
    <dbReference type="NCBI Taxonomy" id="122646"/>
    <lineage>
        <taxon>Eukaryota</taxon>
        <taxon>Viridiplantae</taxon>
        <taxon>Streptophyta</taxon>
        <taxon>Embryophyta</taxon>
        <taxon>Marchantiophyta</taxon>
        <taxon>Marchantiopsida</taxon>
        <taxon>Marchantiidae</taxon>
        <taxon>Marchantiales</taxon>
        <taxon>Ricciaceae</taxon>
        <taxon>Riccia</taxon>
    </lineage>
</organism>
<dbReference type="Proteomes" id="UP001633002">
    <property type="component" value="Unassembled WGS sequence"/>
</dbReference>
<dbReference type="EMBL" id="JBJQOH010000007">
    <property type="protein sequence ID" value="KAL3679193.1"/>
    <property type="molecule type" value="Genomic_DNA"/>
</dbReference>
<evidence type="ECO:0000256" key="12">
    <source>
        <dbReference type="RuleBase" id="RU000696"/>
    </source>
</evidence>
<evidence type="ECO:0000256" key="1">
    <source>
        <dbReference type="ARBA" id="ARBA00000642"/>
    </source>
</evidence>
<dbReference type="AlphaFoldDB" id="A0ABD3GJS0"/>
<dbReference type="InterPro" id="IPR001576">
    <property type="entry name" value="Phosphoglycerate_kinase"/>
</dbReference>
<reference evidence="13 14" key="1">
    <citation type="submission" date="2024-09" db="EMBL/GenBank/DDBJ databases">
        <title>Chromosome-scale assembly of Riccia sorocarpa.</title>
        <authorList>
            <person name="Paukszto L."/>
        </authorList>
    </citation>
    <scope>NUCLEOTIDE SEQUENCE [LARGE SCALE GENOMIC DNA]</scope>
    <source>
        <strain evidence="13">LP-2024</strain>
        <tissue evidence="13">Aerial parts of the thallus</tissue>
    </source>
</reference>
<keyword evidence="10" id="KW-0460">Magnesium</keyword>
<evidence type="ECO:0000256" key="6">
    <source>
        <dbReference type="ARBA" id="ARBA00022679"/>
    </source>
</evidence>
<protein>
    <recommendedName>
        <fullName evidence="5 11">Phosphoglycerate kinase</fullName>
        <ecNumber evidence="5 11">2.7.2.3</ecNumber>
    </recommendedName>
</protein>
<dbReference type="Pfam" id="PF00162">
    <property type="entry name" value="PGK"/>
    <property type="match status" value="2"/>
</dbReference>
<sequence>MAPYTPGDNGGGVDVKVGYSVDDGRGAADLDQRLPLLQYADLQDKIVLLRVDHNVVKKGKILDQYRIDVTLATMYNIVERGGRPIIMTHIGRPFDKKNKTITIKSDDAVDAVVGYLQRKLRIKFVVPQFHAHGSEGIHDIDTSINWLIHDLRSRKIGGIYLPNTRWFAGEEDKGETMERFVVQLAGLADVYVNDAFGSWQSHASTYHITKYLPSYLGLCMQDELVNVKEVLNPTKPFLAIVAGSKYDTKIGPLTAMYARVDKIILGGVMYNTYLCAKYGVKIAGVEDSDIELAKELVEKDKNEGKVLELPNVVETDTLEGRIEGKYRTIYTKVELSFVPICLVQGCFFAGGSHSGSFTFLESLSYLVYGVSQDFKAGNEYKYVVDVDPTSFEDPGVKEVLQGAKTIFVNAVMGLMPHFKDGTSKMDEVIDSNKTARKFFGGGDTLQEFKSLHPGLYHAALDSAKYYLFTGGGTVLKVLEEGDPMKLENVKALMKNAETFGYKPIIGNGKNGRVLPTPR</sequence>
<keyword evidence="7" id="KW-0547">Nucleotide-binding</keyword>
<evidence type="ECO:0000256" key="7">
    <source>
        <dbReference type="ARBA" id="ARBA00022741"/>
    </source>
</evidence>
<evidence type="ECO:0000313" key="13">
    <source>
        <dbReference type="EMBL" id="KAL3679193.1"/>
    </source>
</evidence>
<comment type="caution">
    <text evidence="13">The sequence shown here is derived from an EMBL/GenBank/DDBJ whole genome shotgun (WGS) entry which is preliminary data.</text>
</comment>
<dbReference type="PANTHER" id="PTHR11406">
    <property type="entry name" value="PHOSPHOGLYCERATE KINASE"/>
    <property type="match status" value="1"/>
</dbReference>
<accession>A0ABD3GJS0</accession>
<comment type="similarity">
    <text evidence="4 11">Belongs to the phosphoglycerate kinase family.</text>
</comment>
<dbReference type="PANTHER" id="PTHR11406:SF23">
    <property type="entry name" value="PHOSPHOGLYCERATE KINASE 1, CHLOROPLASTIC-RELATED"/>
    <property type="match status" value="1"/>
</dbReference>
<evidence type="ECO:0000256" key="11">
    <source>
        <dbReference type="RuleBase" id="RU000532"/>
    </source>
</evidence>
<proteinExistence type="inferred from homology"/>
<dbReference type="EC" id="2.7.2.3" evidence="5 11"/>
<dbReference type="PRINTS" id="PR00477">
    <property type="entry name" value="PHGLYCKINASE"/>
</dbReference>
<evidence type="ECO:0000256" key="4">
    <source>
        <dbReference type="ARBA" id="ARBA00008982"/>
    </source>
</evidence>
<dbReference type="GO" id="GO:0005524">
    <property type="term" value="F:ATP binding"/>
    <property type="evidence" value="ECO:0007669"/>
    <property type="project" value="UniProtKB-KW"/>
</dbReference>
<comment type="subunit">
    <text evidence="12">Monomer.</text>
</comment>